<protein>
    <submittedName>
        <fullName evidence="1">SH3 and multiple ankyrin repeat domains protein 3</fullName>
    </submittedName>
</protein>
<organism evidence="1 2">
    <name type="scientific">Fasciolopsis buskii</name>
    <dbReference type="NCBI Taxonomy" id="27845"/>
    <lineage>
        <taxon>Eukaryota</taxon>
        <taxon>Metazoa</taxon>
        <taxon>Spiralia</taxon>
        <taxon>Lophotrochozoa</taxon>
        <taxon>Platyhelminthes</taxon>
        <taxon>Trematoda</taxon>
        <taxon>Digenea</taxon>
        <taxon>Plagiorchiida</taxon>
        <taxon>Echinostomata</taxon>
        <taxon>Echinostomatoidea</taxon>
        <taxon>Fasciolidae</taxon>
        <taxon>Fasciolopsis</taxon>
    </lineage>
</organism>
<proteinExistence type="predicted"/>
<keyword evidence="2" id="KW-1185">Reference proteome</keyword>
<name>A0A8E0VH08_9TREM</name>
<dbReference type="AlphaFoldDB" id="A0A8E0VH08"/>
<dbReference type="InterPro" id="IPR051569">
    <property type="entry name" value="SHANK"/>
</dbReference>
<sequence length="143" mass="16330">MNDPDVEIVFRAGSTSVSRESSHTDSLNACSKVLIQIIIPDHHWKFVYKVPTNTLVRELLRRVFSSCRLDVFEYANYGLYIPPTGTQKGKFLQEERLLTEYPQLLTSPADDLEDLHSPPFIDEENEEQVNRLAKAATLKVGYC</sequence>
<accession>A0A8E0VH08</accession>
<dbReference type="EMBL" id="LUCM01009022">
    <property type="protein sequence ID" value="KAA0187586.1"/>
    <property type="molecule type" value="Genomic_DNA"/>
</dbReference>
<dbReference type="OrthoDB" id="445896at2759"/>
<dbReference type="Proteomes" id="UP000728185">
    <property type="component" value="Unassembled WGS sequence"/>
</dbReference>
<evidence type="ECO:0000313" key="2">
    <source>
        <dbReference type="Proteomes" id="UP000728185"/>
    </source>
</evidence>
<evidence type="ECO:0000313" key="1">
    <source>
        <dbReference type="EMBL" id="KAA0187586.1"/>
    </source>
</evidence>
<gene>
    <name evidence="1" type="ORF">FBUS_10107</name>
</gene>
<dbReference type="Gene3D" id="3.10.20.90">
    <property type="entry name" value="Phosphatidylinositol 3-kinase Catalytic Subunit, Chain A, domain 1"/>
    <property type="match status" value="1"/>
</dbReference>
<reference evidence="1" key="1">
    <citation type="submission" date="2019-05" db="EMBL/GenBank/DDBJ databases">
        <title>Annotation for the trematode Fasciolopsis buski.</title>
        <authorList>
            <person name="Choi Y.-J."/>
        </authorList>
    </citation>
    <scope>NUCLEOTIDE SEQUENCE</scope>
    <source>
        <strain evidence="1">HT</strain>
        <tissue evidence="1">Whole worm</tissue>
    </source>
</reference>
<comment type="caution">
    <text evidence="1">The sequence shown here is derived from an EMBL/GenBank/DDBJ whole genome shotgun (WGS) entry which is preliminary data.</text>
</comment>
<dbReference type="PANTHER" id="PTHR24135:SF28">
    <property type="entry name" value="LD13733P"/>
    <property type="match status" value="1"/>
</dbReference>
<dbReference type="PANTHER" id="PTHR24135">
    <property type="entry name" value="SH3 AND MULTIPLE ANKYRIN REPEAT DOMAINS PROTEIN"/>
    <property type="match status" value="1"/>
</dbReference>